<dbReference type="RefSeq" id="WP_035134028.1">
    <property type="nucleotide sequence ID" value="NZ_JPMD01000032.1"/>
</dbReference>
<dbReference type="EMBL" id="JPMD01000032">
    <property type="protein sequence ID" value="KEZ85655.1"/>
    <property type="molecule type" value="Genomic_DNA"/>
</dbReference>
<dbReference type="Proteomes" id="UP000028542">
    <property type="component" value="Unassembled WGS sequence"/>
</dbReference>
<reference evidence="1 2" key="1">
    <citation type="submission" date="2014-07" db="EMBL/GenBank/DDBJ databases">
        <title>Draft genome of Clostridium sulfidigenes 113A isolated from sediments associated with methane hydrate from Krishna Godavari basin.</title>
        <authorList>
            <person name="Honkalas V.S."/>
            <person name="Dabir A.P."/>
            <person name="Arora P."/>
            <person name="Dhakephalkar P.K."/>
        </authorList>
    </citation>
    <scope>NUCLEOTIDE SEQUENCE [LARGE SCALE GENOMIC DNA]</scope>
    <source>
        <strain evidence="1 2">113A</strain>
    </source>
</reference>
<dbReference type="InterPro" id="IPR016181">
    <property type="entry name" value="Acyl_CoA_acyltransferase"/>
</dbReference>
<protein>
    <recommendedName>
        <fullName evidence="3">N-acetyltransferase domain-containing protein</fullName>
    </recommendedName>
</protein>
<evidence type="ECO:0000313" key="1">
    <source>
        <dbReference type="EMBL" id="KEZ85655.1"/>
    </source>
</evidence>
<dbReference type="STRING" id="318464.IO99_13385"/>
<accession>A0A084J9M1</accession>
<evidence type="ECO:0000313" key="2">
    <source>
        <dbReference type="Proteomes" id="UP000028542"/>
    </source>
</evidence>
<dbReference type="AlphaFoldDB" id="A0A084J9M1"/>
<gene>
    <name evidence="1" type="ORF">IO99_13385</name>
</gene>
<proteinExistence type="predicted"/>
<organism evidence="1 2">
    <name type="scientific">Clostridium sulfidigenes</name>
    <dbReference type="NCBI Taxonomy" id="318464"/>
    <lineage>
        <taxon>Bacteria</taxon>
        <taxon>Bacillati</taxon>
        <taxon>Bacillota</taxon>
        <taxon>Clostridia</taxon>
        <taxon>Eubacteriales</taxon>
        <taxon>Clostridiaceae</taxon>
        <taxon>Clostridium</taxon>
    </lineage>
</organism>
<dbReference type="eggNOG" id="COG3393">
    <property type="taxonomic scope" value="Bacteria"/>
</dbReference>
<dbReference type="Pfam" id="PF12746">
    <property type="entry name" value="GNAT_acetyltran"/>
    <property type="match status" value="1"/>
</dbReference>
<dbReference type="InterPro" id="IPR027365">
    <property type="entry name" value="GNAT_acetyltra_YdfB-like"/>
</dbReference>
<dbReference type="Gene3D" id="3.40.630.30">
    <property type="match status" value="1"/>
</dbReference>
<evidence type="ECO:0008006" key="3">
    <source>
        <dbReference type="Google" id="ProtNLM"/>
    </source>
</evidence>
<keyword evidence="2" id="KW-1185">Reference proteome</keyword>
<comment type="caution">
    <text evidence="1">The sequence shown here is derived from an EMBL/GenBank/DDBJ whole genome shotgun (WGS) entry which is preliminary data.</text>
</comment>
<sequence length="234" mass="27195">MDNIQKVINYYITNYNLEYNIFDDGKNVFMESDVEIFRMISFGKSMLFIGRRDLINWAKENLIDTLAEDIIDGKNLHRIECKLRENDLCLAGEHLRFLYSKSEDIICPDNVVLKKIEKENMSEFYIKYPGFENALNYEKDEIAIAAFIEGTMVAVAGADNYHDPLWQIGIDTIKEYRGQGLAKLVIQQLTKEILKLDKIPYYTTWSANLASMRTALATGFYPAWVEYFAENINF</sequence>
<dbReference type="SUPFAM" id="SSF55729">
    <property type="entry name" value="Acyl-CoA N-acyltransferases (Nat)"/>
    <property type="match status" value="1"/>
</dbReference>
<name>A0A084J9M1_9CLOT</name>